<accession>A0A0D2J5G5</accession>
<dbReference type="Proteomes" id="UP000054498">
    <property type="component" value="Unassembled WGS sequence"/>
</dbReference>
<feature type="compositionally biased region" description="Basic and acidic residues" evidence="1">
    <location>
        <begin position="67"/>
        <end position="99"/>
    </location>
</feature>
<feature type="region of interest" description="Disordered" evidence="1">
    <location>
        <begin position="1"/>
        <end position="111"/>
    </location>
</feature>
<reference evidence="2 3" key="1">
    <citation type="journal article" date="2013" name="BMC Genomics">
        <title>Reconstruction of the lipid metabolism for the microalga Monoraphidium neglectum from its genome sequence reveals characteristics suitable for biofuel production.</title>
        <authorList>
            <person name="Bogen C."/>
            <person name="Al-Dilaimi A."/>
            <person name="Albersmeier A."/>
            <person name="Wichmann J."/>
            <person name="Grundmann M."/>
            <person name="Rupp O."/>
            <person name="Lauersen K.J."/>
            <person name="Blifernez-Klassen O."/>
            <person name="Kalinowski J."/>
            <person name="Goesmann A."/>
            <person name="Mussgnug J.H."/>
            <person name="Kruse O."/>
        </authorList>
    </citation>
    <scope>NUCLEOTIDE SEQUENCE [LARGE SCALE GENOMIC DNA]</scope>
    <source>
        <strain evidence="2 3">SAG 48.87</strain>
    </source>
</reference>
<dbReference type="KEGG" id="mng:MNEG_12849"/>
<organism evidence="2 3">
    <name type="scientific">Monoraphidium neglectum</name>
    <dbReference type="NCBI Taxonomy" id="145388"/>
    <lineage>
        <taxon>Eukaryota</taxon>
        <taxon>Viridiplantae</taxon>
        <taxon>Chlorophyta</taxon>
        <taxon>core chlorophytes</taxon>
        <taxon>Chlorophyceae</taxon>
        <taxon>CS clade</taxon>
        <taxon>Sphaeropleales</taxon>
        <taxon>Selenastraceae</taxon>
        <taxon>Monoraphidium</taxon>
    </lineage>
</organism>
<evidence type="ECO:0000313" key="2">
    <source>
        <dbReference type="EMBL" id="KIY95112.1"/>
    </source>
</evidence>
<dbReference type="RefSeq" id="XP_013894132.1">
    <property type="nucleotide sequence ID" value="XM_014038678.1"/>
</dbReference>
<proteinExistence type="predicted"/>
<dbReference type="GeneID" id="25730252"/>
<dbReference type="EMBL" id="KK103690">
    <property type="protein sequence ID" value="KIY95112.1"/>
    <property type="molecule type" value="Genomic_DNA"/>
</dbReference>
<feature type="compositionally biased region" description="Gly residues" evidence="1">
    <location>
        <begin position="51"/>
        <end position="66"/>
    </location>
</feature>
<sequence>MQEKYGKSFEDLSGPERKSVGGRVGQALRKEKSGAEGEEEEAPTLAAKAGGHTGGRAGGHGSGKGHPPGEEPHHDRMEELAQEKYGKHYDQLSTHEKRSVAGSLGHEARAG</sequence>
<dbReference type="AlphaFoldDB" id="A0A0D2J5G5"/>
<gene>
    <name evidence="2" type="ORF">MNEG_12849</name>
</gene>
<evidence type="ECO:0000313" key="3">
    <source>
        <dbReference type="Proteomes" id="UP000054498"/>
    </source>
</evidence>
<name>A0A0D2J5G5_9CHLO</name>
<evidence type="ECO:0000256" key="1">
    <source>
        <dbReference type="SAM" id="MobiDB-lite"/>
    </source>
</evidence>
<keyword evidence="3" id="KW-1185">Reference proteome</keyword>
<protein>
    <submittedName>
        <fullName evidence="2">Uncharacterized protein</fullName>
    </submittedName>
</protein>
<feature type="compositionally biased region" description="Basic and acidic residues" evidence="1">
    <location>
        <begin position="1"/>
        <end position="19"/>
    </location>
</feature>